<dbReference type="Proteomes" id="UP000187203">
    <property type="component" value="Unassembled WGS sequence"/>
</dbReference>
<keyword evidence="3" id="KW-1185">Reference proteome</keyword>
<feature type="compositionally biased region" description="Basic and acidic residues" evidence="1">
    <location>
        <begin position="19"/>
        <end position="36"/>
    </location>
</feature>
<evidence type="ECO:0000313" key="2">
    <source>
        <dbReference type="EMBL" id="OMO68373.1"/>
    </source>
</evidence>
<evidence type="ECO:0000256" key="1">
    <source>
        <dbReference type="SAM" id="MobiDB-lite"/>
    </source>
</evidence>
<reference evidence="3" key="1">
    <citation type="submission" date="2013-09" db="EMBL/GenBank/DDBJ databases">
        <title>Corchorus olitorius genome sequencing.</title>
        <authorList>
            <person name="Alam M."/>
            <person name="Haque M.S."/>
            <person name="Islam M.S."/>
            <person name="Emdad E.M."/>
            <person name="Islam M.M."/>
            <person name="Ahmed B."/>
            <person name="Halim A."/>
            <person name="Hossen Q.M.M."/>
            <person name="Hossain M.Z."/>
            <person name="Ahmed R."/>
            <person name="Khan M.M."/>
            <person name="Islam R."/>
            <person name="Rashid M.M."/>
            <person name="Khan S.A."/>
            <person name="Rahman M.S."/>
            <person name="Alam M."/>
            <person name="Yahiya A.S."/>
            <person name="Khan M.S."/>
            <person name="Azam M.S."/>
            <person name="Haque T."/>
            <person name="Lashkar M.Z.H."/>
            <person name="Akhand A.I."/>
            <person name="Morshed G."/>
            <person name="Roy S."/>
            <person name="Uddin K.S."/>
            <person name="Rabeya T."/>
            <person name="Hossain A.S."/>
            <person name="Chowdhury A."/>
            <person name="Snigdha A.R."/>
            <person name="Mortoza M.S."/>
            <person name="Matin S.A."/>
            <person name="Hoque S.M.E."/>
            <person name="Islam M.K."/>
            <person name="Roy D.K."/>
            <person name="Haider R."/>
            <person name="Moosa M.M."/>
            <person name="Elias S.M."/>
            <person name="Hasan A.M."/>
            <person name="Jahan S."/>
            <person name="Shafiuddin M."/>
            <person name="Mahmood N."/>
            <person name="Shommy N.S."/>
        </authorList>
    </citation>
    <scope>NUCLEOTIDE SEQUENCE [LARGE SCALE GENOMIC DNA]</scope>
    <source>
        <strain evidence="3">cv. O-4</strain>
    </source>
</reference>
<proteinExistence type="predicted"/>
<comment type="caution">
    <text evidence="2">The sequence shown here is derived from an EMBL/GenBank/DDBJ whole genome shotgun (WGS) entry which is preliminary data.</text>
</comment>
<dbReference type="InterPro" id="IPR040374">
    <property type="entry name" value="BIC"/>
</dbReference>
<sequence>MTTTHQNLVDHIQPDDELDIHHPQISDEPNDDHQPDGDVVQAETTAAAAAIGIETSCRNDNLDRNNGSETDKEPLQGQQCSSASGLMVEEGEKEAMRDENESSTEIVEDNGRERLKRHRIEVAGRVWIPEIWGQEELLKDWIDCSAFDASLVPNGIMSARAALVEEGRRANSGGFRIENRQCNDESAHSG</sequence>
<dbReference type="CDD" id="cd22645">
    <property type="entry name" value="BIC1_CID"/>
    <property type="match status" value="1"/>
</dbReference>
<dbReference type="PANTHER" id="PTHR34207:SF2">
    <property type="entry name" value="PROTEIN BIC1"/>
    <property type="match status" value="1"/>
</dbReference>
<feature type="compositionally biased region" description="Polar residues" evidence="1">
    <location>
        <begin position="56"/>
        <end position="68"/>
    </location>
</feature>
<organism evidence="2 3">
    <name type="scientific">Corchorus olitorius</name>
    <dbReference type="NCBI Taxonomy" id="93759"/>
    <lineage>
        <taxon>Eukaryota</taxon>
        <taxon>Viridiplantae</taxon>
        <taxon>Streptophyta</taxon>
        <taxon>Embryophyta</taxon>
        <taxon>Tracheophyta</taxon>
        <taxon>Spermatophyta</taxon>
        <taxon>Magnoliopsida</taxon>
        <taxon>eudicotyledons</taxon>
        <taxon>Gunneridae</taxon>
        <taxon>Pentapetalae</taxon>
        <taxon>rosids</taxon>
        <taxon>malvids</taxon>
        <taxon>Malvales</taxon>
        <taxon>Malvaceae</taxon>
        <taxon>Grewioideae</taxon>
        <taxon>Apeibeae</taxon>
        <taxon>Corchorus</taxon>
    </lineage>
</organism>
<protein>
    <recommendedName>
        <fullName evidence="4">Protein BIC1</fullName>
    </recommendedName>
</protein>
<feature type="region of interest" description="Disordered" evidence="1">
    <location>
        <begin position="1"/>
        <end position="41"/>
    </location>
</feature>
<dbReference type="PANTHER" id="PTHR34207">
    <property type="entry name" value="PROTEIN BIC1"/>
    <property type="match status" value="1"/>
</dbReference>
<dbReference type="OrthoDB" id="672067at2759"/>
<dbReference type="STRING" id="93759.A0A1R3HDM9"/>
<dbReference type="EMBL" id="AWUE01020396">
    <property type="protein sequence ID" value="OMO68373.1"/>
    <property type="molecule type" value="Genomic_DNA"/>
</dbReference>
<evidence type="ECO:0008006" key="4">
    <source>
        <dbReference type="Google" id="ProtNLM"/>
    </source>
</evidence>
<name>A0A1R3HDM9_9ROSI</name>
<evidence type="ECO:0000313" key="3">
    <source>
        <dbReference type="Proteomes" id="UP000187203"/>
    </source>
</evidence>
<dbReference type="GO" id="GO:0009785">
    <property type="term" value="P:blue light signaling pathway"/>
    <property type="evidence" value="ECO:0007669"/>
    <property type="project" value="InterPro"/>
</dbReference>
<dbReference type="AlphaFoldDB" id="A0A1R3HDM9"/>
<feature type="region of interest" description="Disordered" evidence="1">
    <location>
        <begin position="56"/>
        <end position="103"/>
    </location>
</feature>
<accession>A0A1R3HDM9</accession>
<gene>
    <name evidence="2" type="ORF">COLO4_29740</name>
</gene>